<evidence type="ECO:0000313" key="21">
    <source>
        <dbReference type="EMBL" id="QDH12920.1"/>
    </source>
</evidence>
<dbReference type="RefSeq" id="WP_141442563.1">
    <property type="nucleotide sequence ID" value="NZ_CP038231.1"/>
</dbReference>
<dbReference type="PANTHER" id="PTHR30231">
    <property type="entry name" value="DNA POLYMERASE III SUBUNIT EPSILON"/>
    <property type="match status" value="1"/>
</dbReference>
<sequence length="234" mass="25676">MAGGIIFDTETTGFDPDDGDRVIEIAALKLNEDDMPLEGATFHVVIDPERDVPAESTRIHGFRTEDVRGKPLFADIAQSFVDFVGDAKLIAHNASFDFKFINAELTRCGMRPYDYASRAVDTLAIAKSRYTGPVNLDALCRRFGIDLSARTTHNALLDCQLLAQVYVELQGGRQRGLGLGGEGAGIASPLARSLRPEPGRYAGRQARTWAVPEADKARHEAFLESVTDPLWRRA</sequence>
<evidence type="ECO:0000256" key="10">
    <source>
        <dbReference type="ARBA" id="ARBA00022839"/>
    </source>
</evidence>
<keyword evidence="10" id="KW-0269">Exonuclease</keyword>
<dbReference type="EC" id="2.7.7.7" evidence="2"/>
<evidence type="ECO:0000256" key="1">
    <source>
        <dbReference type="ARBA" id="ARBA00001936"/>
    </source>
</evidence>
<evidence type="ECO:0000256" key="18">
    <source>
        <dbReference type="PIRSR" id="PIRSR606309-2"/>
    </source>
</evidence>
<dbReference type="OrthoDB" id="9804290at2"/>
<keyword evidence="5 21" id="KW-0548">Nucleotidyltransferase</keyword>
<keyword evidence="4 21" id="KW-0808">Transferase</keyword>
<dbReference type="Pfam" id="PF00929">
    <property type="entry name" value="RNase_T"/>
    <property type="match status" value="1"/>
</dbReference>
<dbReference type="GO" id="GO:0008408">
    <property type="term" value="F:3'-5' exonuclease activity"/>
    <property type="evidence" value="ECO:0007669"/>
    <property type="project" value="TreeGrafter"/>
</dbReference>
<gene>
    <name evidence="21" type="primary">dnaQ</name>
    <name evidence="21" type="ORF">E3E12_00430</name>
</gene>
<dbReference type="GO" id="GO:0003677">
    <property type="term" value="F:DNA binding"/>
    <property type="evidence" value="ECO:0007669"/>
    <property type="project" value="InterPro"/>
</dbReference>
<evidence type="ECO:0000256" key="7">
    <source>
        <dbReference type="ARBA" id="ARBA00022722"/>
    </source>
</evidence>
<feature type="domain" description="Exonuclease" evidence="20">
    <location>
        <begin position="3"/>
        <end position="175"/>
    </location>
</feature>
<evidence type="ECO:0000256" key="14">
    <source>
        <dbReference type="ARBA" id="ARBA00025483"/>
    </source>
</evidence>
<feature type="binding site" evidence="18">
    <location>
        <position position="60"/>
    </location>
    <ligand>
        <name>substrate</name>
    </ligand>
</feature>
<dbReference type="GO" id="GO:0045004">
    <property type="term" value="P:DNA replication proofreading"/>
    <property type="evidence" value="ECO:0007669"/>
    <property type="project" value="TreeGrafter"/>
</dbReference>
<feature type="binding site" evidence="18">
    <location>
        <position position="8"/>
    </location>
    <ligand>
        <name>substrate</name>
    </ligand>
</feature>
<feature type="binding site" evidence="18">
    <location>
        <position position="10"/>
    </location>
    <ligand>
        <name>substrate</name>
    </ligand>
</feature>
<dbReference type="GO" id="GO:0046872">
    <property type="term" value="F:metal ion binding"/>
    <property type="evidence" value="ECO:0007669"/>
    <property type="project" value="UniProtKB-KW"/>
</dbReference>
<comment type="subunit">
    <text evidence="15">DNA polymerase III contains a core (composed of alpha, epsilon and theta chains) that associates with a tau subunit. This core dimerizes to form the POLIII' complex. PolIII' associates with the gamma complex (composed of gamma, delta, delta', psi and chi chains) and with the beta chain to form the complete DNA polymerase III complex.</text>
</comment>
<dbReference type="NCBIfam" id="TIGR00573">
    <property type="entry name" value="dnaq"/>
    <property type="match status" value="1"/>
</dbReference>
<keyword evidence="6" id="KW-0235">DNA replication</keyword>
<keyword evidence="7" id="KW-0540">Nuclease</keyword>
<dbReference type="CDD" id="cd06131">
    <property type="entry name" value="DNA_pol_III_epsilon_Ecoli_like"/>
    <property type="match status" value="1"/>
</dbReference>
<dbReference type="EMBL" id="CP038231">
    <property type="protein sequence ID" value="QDH12920.1"/>
    <property type="molecule type" value="Genomic_DNA"/>
</dbReference>
<keyword evidence="8 19" id="KW-0479">Metal-binding</keyword>
<evidence type="ECO:0000259" key="20">
    <source>
        <dbReference type="SMART" id="SM00479"/>
    </source>
</evidence>
<dbReference type="InterPro" id="IPR036397">
    <property type="entry name" value="RNaseH_sf"/>
</dbReference>
<dbReference type="GO" id="GO:0005829">
    <property type="term" value="C:cytosol"/>
    <property type="evidence" value="ECO:0007669"/>
    <property type="project" value="TreeGrafter"/>
</dbReference>
<evidence type="ECO:0000256" key="5">
    <source>
        <dbReference type="ARBA" id="ARBA00022695"/>
    </source>
</evidence>
<dbReference type="FunFam" id="3.30.420.10:FF:000012">
    <property type="entry name" value="DNA polymerase III subunit epsilon"/>
    <property type="match status" value="1"/>
</dbReference>
<dbReference type="GO" id="GO:0003887">
    <property type="term" value="F:DNA-directed DNA polymerase activity"/>
    <property type="evidence" value="ECO:0007669"/>
    <property type="project" value="UniProtKB-KW"/>
</dbReference>
<evidence type="ECO:0000256" key="19">
    <source>
        <dbReference type="PIRSR" id="PIRSR606309-3"/>
    </source>
</evidence>
<reference evidence="21 22" key="1">
    <citation type="submission" date="2019-03" db="EMBL/GenBank/DDBJ databases">
        <title>The complete genome sequence of Swingsia_sp. F3b2 LMG30590(T).</title>
        <authorList>
            <person name="Chua K.-O."/>
            <person name="Chan K.-G."/>
            <person name="See-Too W.-S."/>
        </authorList>
    </citation>
    <scope>NUCLEOTIDE SEQUENCE [LARGE SCALE GENOMIC DNA]</scope>
    <source>
        <strain evidence="21 22">F3b2</strain>
    </source>
</reference>
<dbReference type="Gene3D" id="3.30.420.10">
    <property type="entry name" value="Ribonuclease H-like superfamily/Ribonuclease H"/>
    <property type="match status" value="1"/>
</dbReference>
<proteinExistence type="predicted"/>
<name>A0A4Y6U7C0_9PROT</name>
<dbReference type="NCBIfam" id="NF004316">
    <property type="entry name" value="PRK05711.1"/>
    <property type="match status" value="1"/>
</dbReference>
<comment type="function">
    <text evidence="14">DNA polymerase III is a complex, multichain enzyme responsible for most of the replicative synthesis in bacteria. The epsilon subunit contain the editing function and is a proofreading 3'-5' exonuclease.</text>
</comment>
<evidence type="ECO:0000313" key="22">
    <source>
        <dbReference type="Proteomes" id="UP000318709"/>
    </source>
</evidence>
<keyword evidence="11 19" id="KW-0460">Magnesium</keyword>
<dbReference type="PANTHER" id="PTHR30231:SF41">
    <property type="entry name" value="DNA POLYMERASE III SUBUNIT EPSILON"/>
    <property type="match status" value="1"/>
</dbReference>
<evidence type="ECO:0000256" key="12">
    <source>
        <dbReference type="ARBA" id="ARBA00022932"/>
    </source>
</evidence>
<keyword evidence="13 19" id="KW-0464">Manganese</keyword>
<keyword evidence="9" id="KW-0378">Hydrolase</keyword>
<comment type="catalytic activity">
    <reaction evidence="16">
        <text>DNA(n) + a 2'-deoxyribonucleoside 5'-triphosphate = DNA(n+1) + diphosphate</text>
        <dbReference type="Rhea" id="RHEA:22508"/>
        <dbReference type="Rhea" id="RHEA-COMP:17339"/>
        <dbReference type="Rhea" id="RHEA-COMP:17340"/>
        <dbReference type="ChEBI" id="CHEBI:33019"/>
        <dbReference type="ChEBI" id="CHEBI:61560"/>
        <dbReference type="ChEBI" id="CHEBI:173112"/>
        <dbReference type="EC" id="2.7.7.7"/>
    </reaction>
</comment>
<evidence type="ECO:0000256" key="8">
    <source>
        <dbReference type="ARBA" id="ARBA00022723"/>
    </source>
</evidence>
<evidence type="ECO:0000256" key="15">
    <source>
        <dbReference type="ARBA" id="ARBA00026073"/>
    </source>
</evidence>
<dbReference type="SUPFAM" id="SSF53098">
    <property type="entry name" value="Ribonuclease H-like"/>
    <property type="match status" value="1"/>
</dbReference>
<feature type="binding site" evidence="19">
    <location>
        <position position="8"/>
    </location>
    <ligand>
        <name>a divalent metal cation</name>
        <dbReference type="ChEBI" id="CHEBI:60240"/>
        <label>1</label>
        <note>catalytic</note>
    </ligand>
</feature>
<evidence type="ECO:0000256" key="9">
    <source>
        <dbReference type="ARBA" id="ARBA00022801"/>
    </source>
</evidence>
<evidence type="ECO:0000256" key="13">
    <source>
        <dbReference type="ARBA" id="ARBA00023211"/>
    </source>
</evidence>
<evidence type="ECO:0000256" key="17">
    <source>
        <dbReference type="PIRSR" id="PIRSR606309-1"/>
    </source>
</evidence>
<evidence type="ECO:0000256" key="16">
    <source>
        <dbReference type="ARBA" id="ARBA00049244"/>
    </source>
</evidence>
<protein>
    <recommendedName>
        <fullName evidence="3">DNA polymerase III subunit epsilon</fullName>
        <ecNumber evidence="2">2.7.7.7</ecNumber>
    </recommendedName>
</protein>
<feature type="active site" description="Proton acceptor" evidence="17">
    <location>
        <position position="153"/>
    </location>
</feature>
<keyword evidence="22" id="KW-1185">Reference proteome</keyword>
<dbReference type="AlphaFoldDB" id="A0A4Y6U7C0"/>
<dbReference type="InterPro" id="IPR006309">
    <property type="entry name" value="DnaQ_proteo"/>
</dbReference>
<feature type="binding site" evidence="18">
    <location>
        <position position="158"/>
    </location>
    <ligand>
        <name>substrate</name>
    </ligand>
</feature>
<comment type="cofactor">
    <cofactor evidence="19">
        <name>Mg(2+)</name>
        <dbReference type="ChEBI" id="CHEBI:18420"/>
    </cofactor>
    <cofactor evidence="19">
        <name>Mn(2+)</name>
        <dbReference type="ChEBI" id="CHEBI:29035"/>
    </cofactor>
    <text evidence="19">Binds 2 divalent metal cations. Magnesium or manganese.</text>
</comment>
<comment type="cofactor">
    <cofactor evidence="1">
        <name>Mn(2+)</name>
        <dbReference type="ChEBI" id="CHEBI:29035"/>
    </cofactor>
</comment>
<accession>A0A4Y6U7C0</accession>
<evidence type="ECO:0000256" key="6">
    <source>
        <dbReference type="ARBA" id="ARBA00022705"/>
    </source>
</evidence>
<evidence type="ECO:0000256" key="2">
    <source>
        <dbReference type="ARBA" id="ARBA00012417"/>
    </source>
</evidence>
<feature type="binding site" evidence="19">
    <location>
        <position position="158"/>
    </location>
    <ligand>
        <name>a divalent metal cation</name>
        <dbReference type="ChEBI" id="CHEBI:60240"/>
        <label>1</label>
        <note>catalytic</note>
    </ligand>
</feature>
<feature type="binding site" evidence="18">
    <location>
        <position position="55"/>
    </location>
    <ligand>
        <name>substrate</name>
    </ligand>
</feature>
<feature type="binding site" evidence="19">
    <location>
        <position position="10"/>
    </location>
    <ligand>
        <name>a divalent metal cation</name>
        <dbReference type="ChEBI" id="CHEBI:60240"/>
        <label>1</label>
        <note>catalytic</note>
    </ligand>
</feature>
<organism evidence="21 22">
    <name type="scientific">Formicincola oecophyllae</name>
    <dbReference type="NCBI Taxonomy" id="2558361"/>
    <lineage>
        <taxon>Bacteria</taxon>
        <taxon>Pseudomonadati</taxon>
        <taxon>Pseudomonadota</taxon>
        <taxon>Alphaproteobacteria</taxon>
        <taxon>Acetobacterales</taxon>
        <taxon>Acetobacteraceae</taxon>
        <taxon>Formicincola</taxon>
    </lineage>
</organism>
<dbReference type="SMART" id="SM00479">
    <property type="entry name" value="EXOIII"/>
    <property type="match status" value="1"/>
</dbReference>
<evidence type="ECO:0000256" key="3">
    <source>
        <dbReference type="ARBA" id="ARBA00020352"/>
    </source>
</evidence>
<dbReference type="Proteomes" id="UP000318709">
    <property type="component" value="Chromosome"/>
</dbReference>
<keyword evidence="12" id="KW-0239">DNA-directed DNA polymerase</keyword>
<evidence type="ECO:0000256" key="4">
    <source>
        <dbReference type="ARBA" id="ARBA00022679"/>
    </source>
</evidence>
<dbReference type="InterPro" id="IPR006054">
    <property type="entry name" value="DnaQ"/>
</dbReference>
<dbReference type="InterPro" id="IPR013520">
    <property type="entry name" value="Ribonucl_H"/>
</dbReference>
<dbReference type="InterPro" id="IPR012337">
    <property type="entry name" value="RNaseH-like_sf"/>
</dbReference>
<evidence type="ECO:0000256" key="11">
    <source>
        <dbReference type="ARBA" id="ARBA00022842"/>
    </source>
</evidence>
<dbReference type="KEGG" id="swf:E3E12_00430"/>